<dbReference type="InterPro" id="IPR023214">
    <property type="entry name" value="HAD_sf"/>
</dbReference>
<gene>
    <name evidence="1" type="ORF">CVO76_00245</name>
</gene>
<evidence type="ECO:0000313" key="1">
    <source>
        <dbReference type="EMBL" id="AUZ86249.1"/>
    </source>
</evidence>
<reference evidence="1 2" key="1">
    <citation type="submission" date="2017-11" db="EMBL/GenBank/DDBJ databases">
        <title>Draft genome of Arthrobacter agilis strain UMCV2, a plant growth-promoting rhizobacterium and biocontrol capacity of phytopathogenic fungi.</title>
        <authorList>
            <person name="Martinez-Camara R."/>
            <person name="Santoyo G."/>
            <person name="Moreno-Hagelsieb G."/>
            <person name="Valencia-Cantero E."/>
        </authorList>
    </citation>
    <scope>NUCLEOTIDE SEQUENCE [LARGE SCALE GENOMIC DNA]</scope>
    <source>
        <strain evidence="1 2">UMCV2</strain>
    </source>
</reference>
<evidence type="ECO:0000313" key="2">
    <source>
        <dbReference type="Proteomes" id="UP000239187"/>
    </source>
</evidence>
<dbReference type="Proteomes" id="UP000239187">
    <property type="component" value="Chromosome"/>
</dbReference>
<dbReference type="EMBL" id="CP024915">
    <property type="protein sequence ID" value="AUZ86249.1"/>
    <property type="molecule type" value="Genomic_DNA"/>
</dbReference>
<dbReference type="SUPFAM" id="SSF56784">
    <property type="entry name" value="HAD-like"/>
    <property type="match status" value="1"/>
</dbReference>
<sequence>MPNGDDAARRLAERILREAVGARVIWDFDGVVGHTEPLHEASYRDLAERRHYEFADGFFGDLVGHTEQWIWERVISEGFPASEQEIPTLHSERGEVVAASALHGLDPSWLAASLMPALDGTASEQVVVSNGDPDLIAALLGQWGLARFVRIARREHGRDKEAIFRDLCVPPCVVLEDSDTYLALARTAGAVTVGVRHSHNPRAVLDADLVTHL</sequence>
<dbReference type="InterPro" id="IPR023198">
    <property type="entry name" value="PGP-like_dom2"/>
</dbReference>
<dbReference type="Gene3D" id="3.40.50.1000">
    <property type="entry name" value="HAD superfamily/HAD-like"/>
    <property type="match status" value="1"/>
</dbReference>
<organism evidence="1 2">
    <name type="scientific">Arthrobacter agilis</name>
    <dbReference type="NCBI Taxonomy" id="37921"/>
    <lineage>
        <taxon>Bacteria</taxon>
        <taxon>Bacillati</taxon>
        <taxon>Actinomycetota</taxon>
        <taxon>Actinomycetes</taxon>
        <taxon>Micrococcales</taxon>
        <taxon>Micrococcaceae</taxon>
        <taxon>Arthrobacter</taxon>
    </lineage>
</organism>
<proteinExistence type="predicted"/>
<dbReference type="InterPro" id="IPR036412">
    <property type="entry name" value="HAD-like_sf"/>
</dbReference>
<accession>A0A2L0UAJ0</accession>
<dbReference type="AlphaFoldDB" id="A0A2L0UAJ0"/>
<evidence type="ECO:0008006" key="3">
    <source>
        <dbReference type="Google" id="ProtNLM"/>
    </source>
</evidence>
<dbReference type="Gene3D" id="1.10.150.240">
    <property type="entry name" value="Putative phosphatase, domain 2"/>
    <property type="match status" value="1"/>
</dbReference>
<name>A0A2L0UAJ0_9MICC</name>
<protein>
    <recommendedName>
        <fullName evidence="3">HAD family phosphatase</fullName>
    </recommendedName>
</protein>
<dbReference type="RefSeq" id="WP_208740279.1">
    <property type="nucleotide sequence ID" value="NZ_CP024915.1"/>
</dbReference>